<proteinExistence type="predicted"/>
<name>A0A9E7H8Q9_9LILI</name>
<accession>A0A9E7H8Q9</accession>
<evidence type="ECO:0000313" key="1">
    <source>
        <dbReference type="EMBL" id="URE28831.1"/>
    </source>
</evidence>
<dbReference type="EMBL" id="CP097510">
    <property type="protein sequence ID" value="URE28831.1"/>
    <property type="molecule type" value="Genomic_DNA"/>
</dbReference>
<gene>
    <name evidence="1" type="ORF">MUK42_18242</name>
</gene>
<organism evidence="1 2">
    <name type="scientific">Musa troglodytarum</name>
    <name type="common">fe'i banana</name>
    <dbReference type="NCBI Taxonomy" id="320322"/>
    <lineage>
        <taxon>Eukaryota</taxon>
        <taxon>Viridiplantae</taxon>
        <taxon>Streptophyta</taxon>
        <taxon>Embryophyta</taxon>
        <taxon>Tracheophyta</taxon>
        <taxon>Spermatophyta</taxon>
        <taxon>Magnoliopsida</taxon>
        <taxon>Liliopsida</taxon>
        <taxon>Zingiberales</taxon>
        <taxon>Musaceae</taxon>
        <taxon>Musa</taxon>
    </lineage>
</organism>
<dbReference type="AlphaFoldDB" id="A0A9E7H8Q9"/>
<dbReference type="Proteomes" id="UP001055439">
    <property type="component" value="Chromosome 8"/>
</dbReference>
<evidence type="ECO:0000313" key="2">
    <source>
        <dbReference type="Proteomes" id="UP001055439"/>
    </source>
</evidence>
<protein>
    <submittedName>
        <fullName evidence="1">Uncharacterized protein</fullName>
    </submittedName>
</protein>
<dbReference type="OrthoDB" id="10259639at2759"/>
<keyword evidence="2" id="KW-1185">Reference proteome</keyword>
<sequence>MSCPSILLPNLLQNDLHYMGTAETFWFDRCNPFSCIFIINGGKRTPKMPLTDMTGFSSPVMLMYPCQV</sequence>
<reference evidence="1" key="1">
    <citation type="submission" date="2022-05" db="EMBL/GenBank/DDBJ databases">
        <title>The Musa troglodytarum L. genome provides insights into the mechanism of non-climacteric behaviour and enrichment of carotenoids.</title>
        <authorList>
            <person name="Wang J."/>
        </authorList>
    </citation>
    <scope>NUCLEOTIDE SEQUENCE</scope>
    <source>
        <tissue evidence="1">Leaf</tissue>
    </source>
</reference>